<dbReference type="AlphaFoldDB" id="A0AAP0ASS7"/>
<organism evidence="1 2">
    <name type="scientific">Platanthera zijinensis</name>
    <dbReference type="NCBI Taxonomy" id="2320716"/>
    <lineage>
        <taxon>Eukaryota</taxon>
        <taxon>Viridiplantae</taxon>
        <taxon>Streptophyta</taxon>
        <taxon>Embryophyta</taxon>
        <taxon>Tracheophyta</taxon>
        <taxon>Spermatophyta</taxon>
        <taxon>Magnoliopsida</taxon>
        <taxon>Liliopsida</taxon>
        <taxon>Asparagales</taxon>
        <taxon>Orchidaceae</taxon>
        <taxon>Orchidoideae</taxon>
        <taxon>Orchideae</taxon>
        <taxon>Orchidinae</taxon>
        <taxon>Platanthera</taxon>
    </lineage>
</organism>
<keyword evidence="2" id="KW-1185">Reference proteome</keyword>
<protein>
    <submittedName>
        <fullName evidence="1">Uncharacterized protein</fullName>
    </submittedName>
</protein>
<accession>A0AAP0ASS7</accession>
<gene>
    <name evidence="1" type="ORF">KSP39_PZI024238</name>
</gene>
<sequence>MPMDINSLFLICHMIKVYLSQYSPPRSCSFIMRSTTKLTSLTIIKPSSSAA</sequence>
<evidence type="ECO:0000313" key="2">
    <source>
        <dbReference type="Proteomes" id="UP001418222"/>
    </source>
</evidence>
<dbReference type="Proteomes" id="UP001418222">
    <property type="component" value="Unassembled WGS sequence"/>
</dbReference>
<evidence type="ECO:0000313" key="1">
    <source>
        <dbReference type="EMBL" id="KAK8913844.1"/>
    </source>
</evidence>
<proteinExistence type="predicted"/>
<reference evidence="1 2" key="1">
    <citation type="journal article" date="2022" name="Nat. Plants">
        <title>Genomes of leafy and leafless Platanthera orchids illuminate the evolution of mycoheterotrophy.</title>
        <authorList>
            <person name="Li M.H."/>
            <person name="Liu K.W."/>
            <person name="Li Z."/>
            <person name="Lu H.C."/>
            <person name="Ye Q.L."/>
            <person name="Zhang D."/>
            <person name="Wang J.Y."/>
            <person name="Li Y.F."/>
            <person name="Zhong Z.M."/>
            <person name="Liu X."/>
            <person name="Yu X."/>
            <person name="Liu D.K."/>
            <person name="Tu X.D."/>
            <person name="Liu B."/>
            <person name="Hao Y."/>
            <person name="Liao X.Y."/>
            <person name="Jiang Y.T."/>
            <person name="Sun W.H."/>
            <person name="Chen J."/>
            <person name="Chen Y.Q."/>
            <person name="Ai Y."/>
            <person name="Zhai J.W."/>
            <person name="Wu S.S."/>
            <person name="Zhou Z."/>
            <person name="Hsiao Y.Y."/>
            <person name="Wu W.L."/>
            <person name="Chen Y.Y."/>
            <person name="Lin Y.F."/>
            <person name="Hsu J.L."/>
            <person name="Li C.Y."/>
            <person name="Wang Z.W."/>
            <person name="Zhao X."/>
            <person name="Zhong W.Y."/>
            <person name="Ma X.K."/>
            <person name="Ma L."/>
            <person name="Huang J."/>
            <person name="Chen G.Z."/>
            <person name="Huang M.Z."/>
            <person name="Huang L."/>
            <person name="Peng D.H."/>
            <person name="Luo Y.B."/>
            <person name="Zou S.Q."/>
            <person name="Chen S.P."/>
            <person name="Lan S."/>
            <person name="Tsai W.C."/>
            <person name="Van de Peer Y."/>
            <person name="Liu Z.J."/>
        </authorList>
    </citation>
    <scope>NUCLEOTIDE SEQUENCE [LARGE SCALE GENOMIC DNA]</scope>
    <source>
        <strain evidence="1">Lor287</strain>
    </source>
</reference>
<dbReference type="EMBL" id="JBBWWQ010000021">
    <property type="protein sequence ID" value="KAK8913844.1"/>
    <property type="molecule type" value="Genomic_DNA"/>
</dbReference>
<comment type="caution">
    <text evidence="1">The sequence shown here is derived from an EMBL/GenBank/DDBJ whole genome shotgun (WGS) entry which is preliminary data.</text>
</comment>
<name>A0AAP0ASS7_9ASPA</name>